<comment type="similarity">
    <text evidence="2">Belongs to the protein kinase superfamily. CMGC Ser/Thr protein kinase family. MNB/DYRK subfamily.</text>
</comment>
<evidence type="ECO:0000256" key="17">
    <source>
        <dbReference type="PROSITE-ProRule" id="PRU10141"/>
    </source>
</evidence>
<accession>A0A158P6J8</accession>
<keyword evidence="4 18" id="KW-0723">Serine/threonine-protein kinase</keyword>
<evidence type="ECO:0000313" key="21">
    <source>
        <dbReference type="Proteomes" id="UP000035642"/>
    </source>
</evidence>
<evidence type="ECO:0000256" key="1">
    <source>
        <dbReference type="ARBA" id="ARBA00004544"/>
    </source>
</evidence>
<keyword evidence="6" id="KW-0808">Transferase</keyword>
<comment type="function">
    <text evidence="13">Required for oocyte-to-zygote transition in which it phosphorylates oocyte proteins, including mei-1, oma-1, oma-2, mex-5, and mex-6, modifying their activity and/or stability following meiosis. Through phosphorylation of P granule components including meg-1, promotes the disassembly of zygotic P granules in the anterior cytoplasm during zygote polarization, and thus plays a role in P granule distribution and segregation in early stage embryos following meiosis. Functions in both spindle positioning and in the posterior localization of cytoplasmic determinants, including pie-1, pos-1, and pgl-1, in early embryos. Involved in the asymmetric distribution of plk-1 at the 2-cell embryonic stage.</text>
</comment>
<feature type="compositionally biased region" description="Low complexity" evidence="19">
    <location>
        <begin position="44"/>
        <end position="60"/>
    </location>
</feature>
<evidence type="ECO:0000259" key="20">
    <source>
        <dbReference type="PROSITE" id="PS50011"/>
    </source>
</evidence>
<evidence type="ECO:0000256" key="3">
    <source>
        <dbReference type="ARBA" id="ARBA00013203"/>
    </source>
</evidence>
<organism evidence="21 22">
    <name type="scientific">Angiostrongylus cantonensis</name>
    <name type="common">Rat lungworm</name>
    <dbReference type="NCBI Taxonomy" id="6313"/>
    <lineage>
        <taxon>Eukaryota</taxon>
        <taxon>Metazoa</taxon>
        <taxon>Ecdysozoa</taxon>
        <taxon>Nematoda</taxon>
        <taxon>Chromadorea</taxon>
        <taxon>Rhabditida</taxon>
        <taxon>Rhabditina</taxon>
        <taxon>Rhabditomorpha</taxon>
        <taxon>Strongyloidea</taxon>
        <taxon>Metastrongylidae</taxon>
        <taxon>Angiostrongylus</taxon>
    </lineage>
</organism>
<dbReference type="FunFam" id="1.10.510.10:FF:000112">
    <property type="entry name" value="Putative dual specificity tyrosine-phosphorylation-regulated kinase 2"/>
    <property type="match status" value="1"/>
</dbReference>
<dbReference type="InterPro" id="IPR050494">
    <property type="entry name" value="Ser_Thr_dual-spec_kinase"/>
</dbReference>
<evidence type="ECO:0000256" key="6">
    <source>
        <dbReference type="ARBA" id="ARBA00022679"/>
    </source>
</evidence>
<evidence type="ECO:0000256" key="12">
    <source>
        <dbReference type="ARBA" id="ARBA00051680"/>
    </source>
</evidence>
<keyword evidence="8" id="KW-0418">Kinase</keyword>
<keyword evidence="5" id="KW-0597">Phosphoprotein</keyword>
<evidence type="ECO:0000256" key="9">
    <source>
        <dbReference type="ARBA" id="ARBA00022840"/>
    </source>
</evidence>
<evidence type="ECO:0000256" key="15">
    <source>
        <dbReference type="ARBA" id="ARBA00077070"/>
    </source>
</evidence>
<feature type="binding site" evidence="17">
    <location>
        <position position="166"/>
    </location>
    <ligand>
        <name>ATP</name>
        <dbReference type="ChEBI" id="CHEBI:30616"/>
    </ligand>
</feature>
<keyword evidence="21" id="KW-1185">Reference proteome</keyword>
<dbReference type="PROSITE" id="PS00107">
    <property type="entry name" value="PROTEIN_KINASE_ATP"/>
    <property type="match status" value="1"/>
</dbReference>
<dbReference type="GO" id="GO:0005634">
    <property type="term" value="C:nucleus"/>
    <property type="evidence" value="ECO:0007669"/>
    <property type="project" value="TreeGrafter"/>
</dbReference>
<dbReference type="WBParaSite" id="ACAC_0000114801-mRNA-1">
    <property type="protein sequence ID" value="ACAC_0000114801-mRNA-1"/>
    <property type="gene ID" value="ACAC_0000114801"/>
</dbReference>
<dbReference type="Gene3D" id="3.30.200.20">
    <property type="entry name" value="Phosphorylase Kinase, domain 1"/>
    <property type="match status" value="1"/>
</dbReference>
<dbReference type="Gene3D" id="1.10.510.10">
    <property type="entry name" value="Transferase(Phosphotransferase) domain 1"/>
    <property type="match status" value="1"/>
</dbReference>
<dbReference type="InterPro" id="IPR017441">
    <property type="entry name" value="Protein_kinase_ATP_BS"/>
</dbReference>
<dbReference type="GO" id="GO:0005938">
    <property type="term" value="C:cell cortex"/>
    <property type="evidence" value="ECO:0007669"/>
    <property type="project" value="UniProtKB-SubCell"/>
</dbReference>
<comment type="catalytic activity">
    <reaction evidence="10">
        <text>L-seryl-[protein] + ATP = O-phospho-L-seryl-[protein] + ADP + H(+)</text>
        <dbReference type="Rhea" id="RHEA:17989"/>
        <dbReference type="Rhea" id="RHEA-COMP:9863"/>
        <dbReference type="Rhea" id="RHEA-COMP:11604"/>
        <dbReference type="ChEBI" id="CHEBI:15378"/>
        <dbReference type="ChEBI" id="CHEBI:29999"/>
        <dbReference type="ChEBI" id="CHEBI:30616"/>
        <dbReference type="ChEBI" id="CHEBI:83421"/>
        <dbReference type="ChEBI" id="CHEBI:456216"/>
        <dbReference type="EC" id="2.7.12.1"/>
    </reaction>
</comment>
<feature type="domain" description="Protein kinase" evidence="20">
    <location>
        <begin position="137"/>
        <end position="450"/>
    </location>
</feature>
<dbReference type="SMART" id="SM00220">
    <property type="entry name" value="S_TKc"/>
    <property type="match status" value="1"/>
</dbReference>
<evidence type="ECO:0000256" key="5">
    <source>
        <dbReference type="ARBA" id="ARBA00022553"/>
    </source>
</evidence>
<evidence type="ECO:0000256" key="19">
    <source>
        <dbReference type="SAM" id="MobiDB-lite"/>
    </source>
</evidence>
<dbReference type="PROSITE" id="PS50011">
    <property type="entry name" value="PROTEIN_KINASE_DOM"/>
    <property type="match status" value="1"/>
</dbReference>
<dbReference type="InterPro" id="IPR000719">
    <property type="entry name" value="Prot_kinase_dom"/>
</dbReference>
<dbReference type="PANTHER" id="PTHR24058:SF112">
    <property type="entry name" value="DUAL SPECIFICITY TYROSINE-PHOSPHORYLATION-REGULATED KINASE 3 HOMOLOG-RELATED"/>
    <property type="match status" value="1"/>
</dbReference>
<dbReference type="PANTHER" id="PTHR24058">
    <property type="entry name" value="DUAL SPECIFICITY PROTEIN KINASE"/>
    <property type="match status" value="1"/>
</dbReference>
<evidence type="ECO:0000256" key="18">
    <source>
        <dbReference type="RuleBase" id="RU000304"/>
    </source>
</evidence>
<dbReference type="GO" id="GO:0004712">
    <property type="term" value="F:protein serine/threonine/tyrosine kinase activity"/>
    <property type="evidence" value="ECO:0007669"/>
    <property type="project" value="UniProtKB-EC"/>
</dbReference>
<comment type="catalytic activity">
    <reaction evidence="12">
        <text>L-tyrosyl-[protein] + ATP = O-phospho-L-tyrosyl-[protein] + ADP + H(+)</text>
        <dbReference type="Rhea" id="RHEA:10596"/>
        <dbReference type="Rhea" id="RHEA-COMP:10136"/>
        <dbReference type="Rhea" id="RHEA-COMP:20101"/>
        <dbReference type="ChEBI" id="CHEBI:15378"/>
        <dbReference type="ChEBI" id="CHEBI:30616"/>
        <dbReference type="ChEBI" id="CHEBI:46858"/>
        <dbReference type="ChEBI" id="CHEBI:61978"/>
        <dbReference type="ChEBI" id="CHEBI:456216"/>
        <dbReference type="EC" id="2.7.12.1"/>
    </reaction>
</comment>
<dbReference type="Pfam" id="PF00069">
    <property type="entry name" value="Pkinase"/>
    <property type="match status" value="1"/>
</dbReference>
<dbReference type="InterPro" id="IPR011009">
    <property type="entry name" value="Kinase-like_dom_sf"/>
</dbReference>
<evidence type="ECO:0000256" key="14">
    <source>
        <dbReference type="ARBA" id="ARBA00070595"/>
    </source>
</evidence>
<dbReference type="Proteomes" id="UP000035642">
    <property type="component" value="Unassembled WGS sequence"/>
</dbReference>
<dbReference type="FunFam" id="3.30.200.20:FF:000127">
    <property type="entry name" value="Putative dual specificity tyrosine-phosphorylation-regulated kinase 2"/>
    <property type="match status" value="1"/>
</dbReference>
<evidence type="ECO:0000256" key="2">
    <source>
        <dbReference type="ARBA" id="ARBA00008867"/>
    </source>
</evidence>
<evidence type="ECO:0000256" key="8">
    <source>
        <dbReference type="ARBA" id="ARBA00022777"/>
    </source>
</evidence>
<keyword evidence="7 17" id="KW-0547">Nucleotide-binding</keyword>
<evidence type="ECO:0000256" key="13">
    <source>
        <dbReference type="ARBA" id="ARBA00059565"/>
    </source>
</evidence>
<comment type="subcellular location">
    <subcellularLocation>
        <location evidence="1">Cytoplasm</location>
        <location evidence="1">Cell cortex</location>
    </subcellularLocation>
</comment>
<dbReference type="AlphaFoldDB" id="A0A158P6J8"/>
<evidence type="ECO:0000256" key="10">
    <source>
        <dbReference type="ARBA" id="ARBA00049003"/>
    </source>
</evidence>
<reference evidence="22" key="2">
    <citation type="submission" date="2016-04" db="UniProtKB">
        <authorList>
            <consortium name="WormBaseParasite"/>
        </authorList>
    </citation>
    <scope>IDENTIFICATION</scope>
</reference>
<dbReference type="GO" id="GO:0005524">
    <property type="term" value="F:ATP binding"/>
    <property type="evidence" value="ECO:0007669"/>
    <property type="project" value="UniProtKB-UniRule"/>
</dbReference>
<dbReference type="InterPro" id="IPR008271">
    <property type="entry name" value="Ser/Thr_kinase_AS"/>
</dbReference>
<dbReference type="CDD" id="cd14224">
    <property type="entry name" value="PKc_DYRK2_3"/>
    <property type="match status" value="1"/>
</dbReference>
<comment type="catalytic activity">
    <reaction evidence="11">
        <text>L-threonyl-[protein] + ATP = O-phospho-L-threonyl-[protein] + ADP + H(+)</text>
        <dbReference type="Rhea" id="RHEA:46608"/>
        <dbReference type="Rhea" id="RHEA-COMP:11060"/>
        <dbReference type="Rhea" id="RHEA-COMP:11605"/>
        <dbReference type="ChEBI" id="CHEBI:15378"/>
        <dbReference type="ChEBI" id="CHEBI:30013"/>
        <dbReference type="ChEBI" id="CHEBI:30616"/>
        <dbReference type="ChEBI" id="CHEBI:61977"/>
        <dbReference type="ChEBI" id="CHEBI:456216"/>
        <dbReference type="EC" id="2.7.12.1"/>
    </reaction>
</comment>
<dbReference type="STRING" id="6313.A0A158P6J8"/>
<evidence type="ECO:0000256" key="7">
    <source>
        <dbReference type="ARBA" id="ARBA00022741"/>
    </source>
</evidence>
<dbReference type="EC" id="2.7.12.1" evidence="3"/>
<sequence>MLTLMCLCFLVYHFLPWIWKRITVLQWFAAEVAIFIVFRSHTSSSGGSNGGHNSNSTGNNSSGGGNKGFRPEDAIQTFGSKLLPYEQSEIFNYVRVFFVGSQAKKRGGVIGGPNNCGYDDENGSYQLVAHDHIAYRYEILKVIGKGSFGQVIKAYDHKYQQYVALKLVRNEKRFHRQADEEIRILDHLRRQDTDGSHNIIHMLDYFNFRNHKCITFELLNINLYELIKKNKFQGFSLMLVRKFAYSMLLCLDLLQRNRLIHCDLKPENVLLKQQGRSGIKVIDFGSSCFDDQRIYTYIQSRFYRAPEVILGSKYSMPIDMWSLGCILAELLTGYPLLPGEDESDQLALIIELLGMPPNKVLENAKRARTFISSKGYPRYCTASVMPDGSVVLSGARSKRGKMRGPPGSRSWNTALKNMGDELFIDFMKRCLDWDPETRITPAQALKHQWLRRRLPCPPRRDETPAEPEGETISQIGLDAHIYPFSVMSGTMITSV</sequence>
<feature type="region of interest" description="Disordered" evidence="19">
    <location>
        <begin position="44"/>
        <end position="66"/>
    </location>
</feature>
<dbReference type="Gene3D" id="3.30.10.30">
    <property type="entry name" value="DYRK"/>
    <property type="match status" value="1"/>
</dbReference>
<proteinExistence type="inferred from homology"/>
<evidence type="ECO:0000256" key="11">
    <source>
        <dbReference type="ARBA" id="ARBA00049308"/>
    </source>
</evidence>
<dbReference type="GO" id="GO:0004674">
    <property type="term" value="F:protein serine/threonine kinase activity"/>
    <property type="evidence" value="ECO:0007669"/>
    <property type="project" value="UniProtKB-KW"/>
</dbReference>
<name>A0A158P6J8_ANGCA</name>
<dbReference type="SUPFAM" id="SSF56112">
    <property type="entry name" value="Protein kinase-like (PK-like)"/>
    <property type="match status" value="1"/>
</dbReference>
<dbReference type="PROSITE" id="PS00108">
    <property type="entry name" value="PROTEIN_KINASE_ST"/>
    <property type="match status" value="1"/>
</dbReference>
<evidence type="ECO:0000256" key="4">
    <source>
        <dbReference type="ARBA" id="ARBA00022527"/>
    </source>
</evidence>
<dbReference type="InterPro" id="IPR042521">
    <property type="entry name" value="DYRK"/>
</dbReference>
<reference evidence="21" key="1">
    <citation type="submission" date="2012-09" db="EMBL/GenBank/DDBJ databases">
        <authorList>
            <person name="Martin A.A."/>
        </authorList>
    </citation>
    <scope>NUCLEOTIDE SEQUENCE</scope>
</reference>
<evidence type="ECO:0000313" key="22">
    <source>
        <dbReference type="WBParaSite" id="ACAC_0000114801-mRNA-1"/>
    </source>
</evidence>
<protein>
    <recommendedName>
        <fullName evidence="14">Dual specificity tyrosine-phosphorylation-regulated kinase mbk-2</fullName>
        <ecNumber evidence="3">2.7.12.1</ecNumber>
    </recommendedName>
    <alternativeName>
        <fullName evidence="15">Dual specificity Yak1-related kinase mbk-2</fullName>
    </alternativeName>
    <alternativeName>
        <fullName evidence="16">Minibrain Kinase 2</fullName>
    </alternativeName>
</protein>
<evidence type="ECO:0000256" key="16">
    <source>
        <dbReference type="ARBA" id="ARBA00081338"/>
    </source>
</evidence>
<keyword evidence="9 17" id="KW-0067">ATP-binding</keyword>
<dbReference type="GO" id="GO:0005856">
    <property type="term" value="C:cytoskeleton"/>
    <property type="evidence" value="ECO:0007669"/>
    <property type="project" value="TreeGrafter"/>
</dbReference>